<dbReference type="PANTHER" id="PTHR46796:SF7">
    <property type="entry name" value="ARAC FAMILY TRANSCRIPTIONAL REGULATOR"/>
    <property type="match status" value="1"/>
</dbReference>
<gene>
    <name evidence="5" type="ORF">ACFSVL_10880</name>
</gene>
<dbReference type="EMBL" id="JBHUKS010000006">
    <property type="protein sequence ID" value="MFD2467902.1"/>
    <property type="molecule type" value="Genomic_DNA"/>
</dbReference>
<organism evidence="5 6">
    <name type="scientific">Amycolatopsis silviterrae</name>
    <dbReference type="NCBI Taxonomy" id="1656914"/>
    <lineage>
        <taxon>Bacteria</taxon>
        <taxon>Bacillati</taxon>
        <taxon>Actinomycetota</taxon>
        <taxon>Actinomycetes</taxon>
        <taxon>Pseudonocardiales</taxon>
        <taxon>Pseudonocardiaceae</taxon>
        <taxon>Amycolatopsis</taxon>
    </lineage>
</organism>
<dbReference type="SUPFAM" id="SSF46689">
    <property type="entry name" value="Homeodomain-like"/>
    <property type="match status" value="2"/>
</dbReference>
<dbReference type="RefSeq" id="WP_378303045.1">
    <property type="nucleotide sequence ID" value="NZ_JBHUKS010000006.1"/>
</dbReference>
<accession>A0ABW5H3R8</accession>
<dbReference type="PROSITE" id="PS00041">
    <property type="entry name" value="HTH_ARAC_FAMILY_1"/>
    <property type="match status" value="1"/>
</dbReference>
<dbReference type="PANTHER" id="PTHR46796">
    <property type="entry name" value="HTH-TYPE TRANSCRIPTIONAL ACTIVATOR RHAS-RELATED"/>
    <property type="match status" value="1"/>
</dbReference>
<dbReference type="PROSITE" id="PS01124">
    <property type="entry name" value="HTH_ARAC_FAMILY_2"/>
    <property type="match status" value="1"/>
</dbReference>
<sequence length="304" mass="32914">MLADRHPDPLSQVLALAGARCHLTGTLSAGGRWALRFPARGRLKIIAVRRGRCAFVRGGQSGELRAGEAIAVNGTEPFVLRTHAGVLPVDAETMTVPDHRIGTADEFAGVGGEVTVEPGGEALLTQALPPLLHISATHPQASAFTWLLPELDAEIGSARPGHSFTRDQLAQLLLVQVLRAYLARPDALPAGRLRVLADPRLAPAARALHENPAHAWRLDELARLATMSRTGFAARFRAVAGIPPLAYLTEWRMRIAAYELTHDDATVGELSAQLGYTSESAFITTFKRTYGTTPLQHRRRTSER</sequence>
<protein>
    <submittedName>
        <fullName evidence="5">AraC family transcriptional regulator</fullName>
    </submittedName>
</protein>
<feature type="domain" description="HTH araC/xylS-type" evidence="4">
    <location>
        <begin position="202"/>
        <end position="300"/>
    </location>
</feature>
<evidence type="ECO:0000256" key="1">
    <source>
        <dbReference type="ARBA" id="ARBA00023015"/>
    </source>
</evidence>
<proteinExistence type="predicted"/>
<dbReference type="InterPro" id="IPR050204">
    <property type="entry name" value="AraC_XylS_family_regulators"/>
</dbReference>
<comment type="caution">
    <text evidence="5">The sequence shown here is derived from an EMBL/GenBank/DDBJ whole genome shotgun (WGS) entry which is preliminary data.</text>
</comment>
<dbReference type="InterPro" id="IPR009057">
    <property type="entry name" value="Homeodomain-like_sf"/>
</dbReference>
<dbReference type="Proteomes" id="UP001597483">
    <property type="component" value="Unassembled WGS sequence"/>
</dbReference>
<dbReference type="InterPro" id="IPR032783">
    <property type="entry name" value="AraC_lig"/>
</dbReference>
<evidence type="ECO:0000259" key="4">
    <source>
        <dbReference type="PROSITE" id="PS01124"/>
    </source>
</evidence>
<keyword evidence="1" id="KW-0805">Transcription regulation</keyword>
<dbReference type="PRINTS" id="PR00032">
    <property type="entry name" value="HTHARAC"/>
</dbReference>
<evidence type="ECO:0000256" key="3">
    <source>
        <dbReference type="ARBA" id="ARBA00023163"/>
    </source>
</evidence>
<evidence type="ECO:0000256" key="2">
    <source>
        <dbReference type="ARBA" id="ARBA00023125"/>
    </source>
</evidence>
<keyword evidence="6" id="KW-1185">Reference proteome</keyword>
<dbReference type="Pfam" id="PF12852">
    <property type="entry name" value="Cupin_6"/>
    <property type="match status" value="1"/>
</dbReference>
<dbReference type="InterPro" id="IPR020449">
    <property type="entry name" value="Tscrpt_reg_AraC-type_HTH"/>
</dbReference>
<dbReference type="InterPro" id="IPR018060">
    <property type="entry name" value="HTH_AraC"/>
</dbReference>
<evidence type="ECO:0000313" key="5">
    <source>
        <dbReference type="EMBL" id="MFD2467902.1"/>
    </source>
</evidence>
<dbReference type="SMART" id="SM00342">
    <property type="entry name" value="HTH_ARAC"/>
    <property type="match status" value="1"/>
</dbReference>
<dbReference type="Gene3D" id="1.10.10.60">
    <property type="entry name" value="Homeodomain-like"/>
    <property type="match status" value="2"/>
</dbReference>
<name>A0ABW5H3R8_9PSEU</name>
<keyword evidence="2" id="KW-0238">DNA-binding</keyword>
<dbReference type="InterPro" id="IPR018062">
    <property type="entry name" value="HTH_AraC-typ_CS"/>
</dbReference>
<reference evidence="6" key="1">
    <citation type="journal article" date="2019" name="Int. J. Syst. Evol. Microbiol.">
        <title>The Global Catalogue of Microorganisms (GCM) 10K type strain sequencing project: providing services to taxonomists for standard genome sequencing and annotation.</title>
        <authorList>
            <consortium name="The Broad Institute Genomics Platform"/>
            <consortium name="The Broad Institute Genome Sequencing Center for Infectious Disease"/>
            <person name="Wu L."/>
            <person name="Ma J."/>
        </authorList>
    </citation>
    <scope>NUCLEOTIDE SEQUENCE [LARGE SCALE GENOMIC DNA]</scope>
    <source>
        <strain evidence="6">CGMCC 4.7641</strain>
    </source>
</reference>
<keyword evidence="3" id="KW-0804">Transcription</keyword>
<evidence type="ECO:0000313" key="6">
    <source>
        <dbReference type="Proteomes" id="UP001597483"/>
    </source>
</evidence>
<dbReference type="Pfam" id="PF12833">
    <property type="entry name" value="HTH_18"/>
    <property type="match status" value="1"/>
</dbReference>